<comment type="caution">
    <text evidence="2">The sequence shown here is derived from an EMBL/GenBank/DDBJ whole genome shotgun (WGS) entry which is preliminary data.</text>
</comment>
<evidence type="ECO:0000313" key="2">
    <source>
        <dbReference type="EMBL" id="HAV91593.1"/>
    </source>
</evidence>
<name>A0A350H7S7_UNCW3</name>
<dbReference type="AlphaFoldDB" id="A0A350H7S7"/>
<protein>
    <recommendedName>
        <fullName evidence="1">PASTA domain-containing protein</fullName>
    </recommendedName>
</protein>
<gene>
    <name evidence="2" type="ORF">DCW38_00165</name>
</gene>
<dbReference type="EMBL" id="DMZY01000005">
    <property type="protein sequence ID" value="HAV91593.1"/>
    <property type="molecule type" value="Genomic_DNA"/>
</dbReference>
<evidence type="ECO:0000259" key="1">
    <source>
        <dbReference type="PROSITE" id="PS51178"/>
    </source>
</evidence>
<dbReference type="SMART" id="SM00740">
    <property type="entry name" value="PASTA"/>
    <property type="match status" value="2"/>
</dbReference>
<dbReference type="PROSITE" id="PS51178">
    <property type="entry name" value="PASTA"/>
    <property type="match status" value="2"/>
</dbReference>
<sequence length="166" mass="17936">MADKNSAVNVVISAGSEIIVPVDTQAQEAKLILVPYFAGLNVDEVKREIIKLRLKIGSTVYVDNEKYRTDVVVSTEPEGGAEVPEGSSINITISKGTVSVVMPNVNNLTKSDAIDKIKSAGLTVQEIINITDIELPFDIVIKQSVEPGAKVKKGTGVKIWMNTERK</sequence>
<reference evidence="2 3" key="1">
    <citation type="journal article" date="2018" name="Nat. Biotechnol.">
        <title>A standardized bacterial taxonomy based on genome phylogeny substantially revises the tree of life.</title>
        <authorList>
            <person name="Parks D.H."/>
            <person name="Chuvochina M."/>
            <person name="Waite D.W."/>
            <person name="Rinke C."/>
            <person name="Skarshewski A."/>
            <person name="Chaumeil P.A."/>
            <person name="Hugenholtz P."/>
        </authorList>
    </citation>
    <scope>NUCLEOTIDE SEQUENCE [LARGE SCALE GENOMIC DNA]</scope>
    <source>
        <strain evidence="2">UBA9956</strain>
    </source>
</reference>
<dbReference type="InterPro" id="IPR005543">
    <property type="entry name" value="PASTA_dom"/>
</dbReference>
<dbReference type="Gene3D" id="3.30.10.20">
    <property type="match status" value="2"/>
</dbReference>
<evidence type="ECO:0000313" key="3">
    <source>
        <dbReference type="Proteomes" id="UP000264062"/>
    </source>
</evidence>
<dbReference type="Proteomes" id="UP000264062">
    <property type="component" value="Unassembled WGS sequence"/>
</dbReference>
<dbReference type="SUPFAM" id="SSF54184">
    <property type="entry name" value="Penicillin-binding protein 2x (pbp-2x), c-terminal domain"/>
    <property type="match status" value="1"/>
</dbReference>
<feature type="domain" description="PASTA" evidence="1">
    <location>
        <begin position="96"/>
        <end position="163"/>
    </location>
</feature>
<dbReference type="Pfam" id="PF03793">
    <property type="entry name" value="PASTA"/>
    <property type="match status" value="2"/>
</dbReference>
<feature type="domain" description="PASTA" evidence="1">
    <location>
        <begin position="27"/>
        <end position="95"/>
    </location>
</feature>
<accession>A0A350H7S7</accession>
<dbReference type="CDD" id="cd06577">
    <property type="entry name" value="PASTA_pknB"/>
    <property type="match status" value="2"/>
</dbReference>
<organism evidence="2 3">
    <name type="scientific">candidate division WOR-3 bacterium</name>
    <dbReference type="NCBI Taxonomy" id="2052148"/>
    <lineage>
        <taxon>Bacteria</taxon>
        <taxon>Bacteria division WOR-3</taxon>
    </lineage>
</organism>
<proteinExistence type="predicted"/>